<proteinExistence type="predicted"/>
<organism evidence="2 3">
    <name type="scientific">Solea senegalensis</name>
    <name type="common">Senegalese sole</name>
    <dbReference type="NCBI Taxonomy" id="28829"/>
    <lineage>
        <taxon>Eukaryota</taxon>
        <taxon>Metazoa</taxon>
        <taxon>Chordata</taxon>
        <taxon>Craniata</taxon>
        <taxon>Vertebrata</taxon>
        <taxon>Euteleostomi</taxon>
        <taxon>Actinopterygii</taxon>
        <taxon>Neopterygii</taxon>
        <taxon>Teleostei</taxon>
        <taxon>Neoteleostei</taxon>
        <taxon>Acanthomorphata</taxon>
        <taxon>Carangaria</taxon>
        <taxon>Pleuronectiformes</taxon>
        <taxon>Pleuronectoidei</taxon>
        <taxon>Soleidae</taxon>
        <taxon>Solea</taxon>
    </lineage>
</organism>
<keyword evidence="3" id="KW-1185">Reference proteome</keyword>
<feature type="compositionally biased region" description="Basic and acidic residues" evidence="1">
    <location>
        <begin position="76"/>
        <end position="101"/>
    </location>
</feature>
<dbReference type="AlphaFoldDB" id="A0AAV6QT32"/>
<feature type="compositionally biased region" description="Basic and acidic residues" evidence="1">
    <location>
        <begin position="109"/>
        <end position="119"/>
    </location>
</feature>
<reference evidence="2 3" key="1">
    <citation type="journal article" date="2021" name="Sci. Rep.">
        <title>Chromosome anchoring in Senegalese sole (Solea senegalensis) reveals sex-associated markers and genome rearrangements in flatfish.</title>
        <authorList>
            <person name="Guerrero-Cozar I."/>
            <person name="Gomez-Garrido J."/>
            <person name="Berbel C."/>
            <person name="Martinez-Blanch J.F."/>
            <person name="Alioto T."/>
            <person name="Claros M.G."/>
            <person name="Gagnaire P.A."/>
            <person name="Manchado M."/>
        </authorList>
    </citation>
    <scope>NUCLEOTIDE SEQUENCE [LARGE SCALE GENOMIC DNA]</scope>
    <source>
        <strain evidence="2">Sse05_10M</strain>
    </source>
</reference>
<sequence length="295" mass="33180">MDVFCCRFTTTIKTDNHCAGEEHVIKLKCDCSALPATQKLHTFLSHEATSRVMPDTSVRRILCCNNDSEQVTVRQKVGDGQKKHQTDSDTKGEREREREGKQSVGARDTQIERKRERERERCTGFSELRFHAVSLADSEMDVRFYPAPPSSVGSCTLPTDSGLDYYHSNKSRYGAADRGVRLYSSLPMRPNPDGKRLPSTGFDGDNMYMNENNHEFLPPNQPKAQPACLDPCWSMIGQVQPCVTDRKPTDSGRQYLRIVALIKALRRRFVNSQRLGSLHQNPGPAGLNYNSAALV</sequence>
<gene>
    <name evidence="2" type="ORF">JOB18_046654</name>
</gene>
<dbReference type="Proteomes" id="UP000693946">
    <property type="component" value="Linkage Group LG4"/>
</dbReference>
<protein>
    <submittedName>
        <fullName evidence="2">Uncharacterized protein</fullName>
    </submittedName>
</protein>
<evidence type="ECO:0000313" key="2">
    <source>
        <dbReference type="EMBL" id="KAG7495255.1"/>
    </source>
</evidence>
<name>A0AAV6QT32_SOLSE</name>
<feature type="region of interest" description="Disordered" evidence="1">
    <location>
        <begin position="73"/>
        <end position="119"/>
    </location>
</feature>
<accession>A0AAV6QT32</accession>
<evidence type="ECO:0000256" key="1">
    <source>
        <dbReference type="SAM" id="MobiDB-lite"/>
    </source>
</evidence>
<evidence type="ECO:0000313" key="3">
    <source>
        <dbReference type="Proteomes" id="UP000693946"/>
    </source>
</evidence>
<dbReference type="EMBL" id="JAGKHQ010000016">
    <property type="protein sequence ID" value="KAG7495255.1"/>
    <property type="molecule type" value="Genomic_DNA"/>
</dbReference>
<comment type="caution">
    <text evidence="2">The sequence shown here is derived from an EMBL/GenBank/DDBJ whole genome shotgun (WGS) entry which is preliminary data.</text>
</comment>